<dbReference type="InterPro" id="IPR034294">
    <property type="entry name" value="Aquaporin_transptr"/>
</dbReference>
<protein>
    <submittedName>
        <fullName evidence="12">Aquaporin-like protein</fullName>
    </submittedName>
</protein>
<evidence type="ECO:0000256" key="8">
    <source>
        <dbReference type="ARBA" id="ARBA00034651"/>
    </source>
</evidence>
<feature type="transmembrane region" description="Helical" evidence="11">
    <location>
        <begin position="73"/>
        <end position="96"/>
    </location>
</feature>
<accession>A0A6A6W897</accession>
<proteinExistence type="inferred from homology"/>
<dbReference type="GeneID" id="54483831"/>
<dbReference type="PRINTS" id="PR00783">
    <property type="entry name" value="MINTRINSICP"/>
</dbReference>
<evidence type="ECO:0000256" key="4">
    <source>
        <dbReference type="ARBA" id="ARBA00022692"/>
    </source>
</evidence>
<evidence type="ECO:0000256" key="5">
    <source>
        <dbReference type="ARBA" id="ARBA00022737"/>
    </source>
</evidence>
<dbReference type="InterPro" id="IPR000425">
    <property type="entry name" value="MIP"/>
</dbReference>
<feature type="compositionally biased region" description="Polar residues" evidence="10">
    <location>
        <begin position="338"/>
        <end position="350"/>
    </location>
</feature>
<evidence type="ECO:0000313" key="13">
    <source>
        <dbReference type="Proteomes" id="UP000799437"/>
    </source>
</evidence>
<comment type="subcellular location">
    <subcellularLocation>
        <location evidence="1">Membrane</location>
        <topology evidence="1">Multi-pass membrane protein</topology>
    </subcellularLocation>
</comment>
<feature type="transmembrane region" description="Helical" evidence="11">
    <location>
        <begin position="190"/>
        <end position="215"/>
    </location>
</feature>
<feature type="transmembrane region" description="Helical" evidence="11">
    <location>
        <begin position="102"/>
        <end position="120"/>
    </location>
</feature>
<keyword evidence="7 11" id="KW-0472">Membrane</keyword>
<evidence type="ECO:0000256" key="10">
    <source>
        <dbReference type="SAM" id="MobiDB-lite"/>
    </source>
</evidence>
<comment type="similarity">
    <text evidence="2 9">Belongs to the MIP/aquaporin (TC 1.A.8) family.</text>
</comment>
<dbReference type="GO" id="GO:0005886">
    <property type="term" value="C:plasma membrane"/>
    <property type="evidence" value="ECO:0007669"/>
    <property type="project" value="TreeGrafter"/>
</dbReference>
<evidence type="ECO:0000256" key="11">
    <source>
        <dbReference type="SAM" id="Phobius"/>
    </source>
</evidence>
<dbReference type="PANTHER" id="PTHR19139:SF199">
    <property type="entry name" value="MIP17260P"/>
    <property type="match status" value="1"/>
</dbReference>
<dbReference type="RefSeq" id="XP_033599752.1">
    <property type="nucleotide sequence ID" value="XM_033742777.1"/>
</dbReference>
<feature type="compositionally biased region" description="Basic and acidic residues" evidence="10">
    <location>
        <begin position="351"/>
        <end position="360"/>
    </location>
</feature>
<comment type="catalytic activity">
    <reaction evidence="8">
        <text>H2O(in) = H2O(out)</text>
        <dbReference type="Rhea" id="RHEA:29667"/>
        <dbReference type="ChEBI" id="CHEBI:15377"/>
    </reaction>
</comment>
<dbReference type="Proteomes" id="UP000799437">
    <property type="component" value="Unassembled WGS sequence"/>
</dbReference>
<evidence type="ECO:0000256" key="7">
    <source>
        <dbReference type="ARBA" id="ARBA00023136"/>
    </source>
</evidence>
<feature type="transmembrane region" description="Helical" evidence="11">
    <location>
        <begin position="30"/>
        <end position="61"/>
    </location>
</feature>
<reference evidence="12" key="1">
    <citation type="journal article" date="2020" name="Stud. Mycol.">
        <title>101 Dothideomycetes genomes: a test case for predicting lifestyles and emergence of pathogens.</title>
        <authorList>
            <person name="Haridas S."/>
            <person name="Albert R."/>
            <person name="Binder M."/>
            <person name="Bloem J."/>
            <person name="Labutti K."/>
            <person name="Salamov A."/>
            <person name="Andreopoulos B."/>
            <person name="Baker S."/>
            <person name="Barry K."/>
            <person name="Bills G."/>
            <person name="Bluhm B."/>
            <person name="Cannon C."/>
            <person name="Castanera R."/>
            <person name="Culley D."/>
            <person name="Daum C."/>
            <person name="Ezra D."/>
            <person name="Gonzalez J."/>
            <person name="Henrissat B."/>
            <person name="Kuo A."/>
            <person name="Liang C."/>
            <person name="Lipzen A."/>
            <person name="Lutzoni F."/>
            <person name="Magnuson J."/>
            <person name="Mondo S."/>
            <person name="Nolan M."/>
            <person name="Ohm R."/>
            <person name="Pangilinan J."/>
            <person name="Park H.-J."/>
            <person name="Ramirez L."/>
            <person name="Alfaro M."/>
            <person name="Sun H."/>
            <person name="Tritt A."/>
            <person name="Yoshinaga Y."/>
            <person name="Zwiers L.-H."/>
            <person name="Turgeon B."/>
            <person name="Goodwin S."/>
            <person name="Spatafora J."/>
            <person name="Crous P."/>
            <person name="Grigoriev I."/>
        </authorList>
    </citation>
    <scope>NUCLEOTIDE SEQUENCE</scope>
    <source>
        <strain evidence="12">CBS 121739</strain>
    </source>
</reference>
<dbReference type="InterPro" id="IPR023271">
    <property type="entry name" value="Aquaporin-like"/>
</dbReference>
<gene>
    <name evidence="12" type="ORF">EJ05DRAFT_465390</name>
</gene>
<feature type="region of interest" description="Disordered" evidence="10">
    <location>
        <begin position="268"/>
        <end position="360"/>
    </location>
</feature>
<evidence type="ECO:0000313" key="12">
    <source>
        <dbReference type="EMBL" id="KAF2757301.1"/>
    </source>
</evidence>
<feature type="compositionally biased region" description="Polar residues" evidence="10">
    <location>
        <begin position="318"/>
        <end position="331"/>
    </location>
</feature>
<evidence type="ECO:0000256" key="3">
    <source>
        <dbReference type="ARBA" id="ARBA00022448"/>
    </source>
</evidence>
<organism evidence="12 13">
    <name type="scientific">Pseudovirgaria hyperparasitica</name>
    <dbReference type="NCBI Taxonomy" id="470096"/>
    <lineage>
        <taxon>Eukaryota</taxon>
        <taxon>Fungi</taxon>
        <taxon>Dikarya</taxon>
        <taxon>Ascomycota</taxon>
        <taxon>Pezizomycotina</taxon>
        <taxon>Dothideomycetes</taxon>
        <taxon>Dothideomycetes incertae sedis</taxon>
        <taxon>Acrospermales</taxon>
        <taxon>Acrospermaceae</taxon>
        <taxon>Pseudovirgaria</taxon>
    </lineage>
</organism>
<evidence type="ECO:0000256" key="2">
    <source>
        <dbReference type="ARBA" id="ARBA00006175"/>
    </source>
</evidence>
<feature type="compositionally biased region" description="Basic and acidic residues" evidence="10">
    <location>
        <begin position="269"/>
        <end position="278"/>
    </location>
</feature>
<dbReference type="PANTHER" id="PTHR19139">
    <property type="entry name" value="AQUAPORIN TRANSPORTER"/>
    <property type="match status" value="1"/>
</dbReference>
<keyword evidence="5" id="KW-0677">Repeat</keyword>
<feature type="transmembrane region" description="Helical" evidence="11">
    <location>
        <begin position="125"/>
        <end position="144"/>
    </location>
</feature>
<keyword evidence="13" id="KW-1185">Reference proteome</keyword>
<evidence type="ECO:0000256" key="9">
    <source>
        <dbReference type="RuleBase" id="RU000477"/>
    </source>
</evidence>
<sequence>MDHGSSTREGNVQRHPKGLGWLPNTARNHVVAWIAEFIGTFLFLFFAFSATQVANVAAAALKDEGPEPASFAVPAYTFYIAAAFGCSLAVNVWVFFRVSGGMFNPAVTFGLVLIGAVDFVRGCIVITAQIVGAIAAAGIVSVVLTGPLPVQTTLSPGTSVTQGFFIEVFATFQLIFTIFMLAAEKHKATYLAPLGIGLALFIAELAAVPFTGGSLNPARSFGPNVVLRDFASYHWVYWLGPGLGAVFAVILYKIVKFLEYETANPGQDFNDKDAEVASERQSSVGHDGTMDLESGLGGMGKHEHARRPRVSTGKPGTPTASPSKIISSVTNALYEPESSPTSTSRLQPTHDTIDGRDHNF</sequence>
<keyword evidence="3 9" id="KW-0813">Transport</keyword>
<dbReference type="AlphaFoldDB" id="A0A6A6W897"/>
<dbReference type="Pfam" id="PF00230">
    <property type="entry name" value="MIP"/>
    <property type="match status" value="1"/>
</dbReference>
<dbReference type="GO" id="GO:0015250">
    <property type="term" value="F:water channel activity"/>
    <property type="evidence" value="ECO:0007669"/>
    <property type="project" value="TreeGrafter"/>
</dbReference>
<feature type="transmembrane region" description="Helical" evidence="11">
    <location>
        <begin position="235"/>
        <end position="255"/>
    </location>
</feature>
<evidence type="ECO:0000256" key="6">
    <source>
        <dbReference type="ARBA" id="ARBA00022989"/>
    </source>
</evidence>
<dbReference type="OrthoDB" id="3222at2759"/>
<dbReference type="SUPFAM" id="SSF81338">
    <property type="entry name" value="Aquaporin-like"/>
    <property type="match status" value="1"/>
</dbReference>
<dbReference type="Gene3D" id="1.20.1080.10">
    <property type="entry name" value="Glycerol uptake facilitator protein"/>
    <property type="match status" value="1"/>
</dbReference>
<evidence type="ECO:0000256" key="1">
    <source>
        <dbReference type="ARBA" id="ARBA00004141"/>
    </source>
</evidence>
<name>A0A6A6W897_9PEZI</name>
<dbReference type="EMBL" id="ML996573">
    <property type="protein sequence ID" value="KAF2757301.1"/>
    <property type="molecule type" value="Genomic_DNA"/>
</dbReference>
<dbReference type="FunFam" id="1.20.1080.10:FF:000014">
    <property type="entry name" value="Aquaporin 1"/>
    <property type="match status" value="1"/>
</dbReference>
<keyword evidence="4 9" id="KW-0812">Transmembrane</keyword>
<keyword evidence="6 11" id="KW-1133">Transmembrane helix</keyword>
<feature type="transmembrane region" description="Helical" evidence="11">
    <location>
        <begin position="164"/>
        <end position="183"/>
    </location>
</feature>